<keyword evidence="1" id="KW-0175">Coiled coil</keyword>
<reference evidence="2 3" key="1">
    <citation type="journal article" date="2024" name="Insects">
        <title>An Improved Chromosome-Level Genome Assembly of the Firefly Pyrocoelia pectoralis.</title>
        <authorList>
            <person name="Fu X."/>
            <person name="Meyer-Rochow V.B."/>
            <person name="Ballantyne L."/>
            <person name="Zhu X."/>
        </authorList>
    </citation>
    <scope>NUCLEOTIDE SEQUENCE [LARGE SCALE GENOMIC DNA]</scope>
    <source>
        <strain evidence="2">XCY_ONT2</strain>
    </source>
</reference>
<evidence type="ECO:0000256" key="1">
    <source>
        <dbReference type="SAM" id="Coils"/>
    </source>
</evidence>
<dbReference type="InterPro" id="IPR038911">
    <property type="entry name" value="SCLT1"/>
</dbReference>
<dbReference type="GO" id="GO:0060271">
    <property type="term" value="P:cilium assembly"/>
    <property type="evidence" value="ECO:0007669"/>
    <property type="project" value="TreeGrafter"/>
</dbReference>
<sequence>MENDYGYLVPLVKEYETAIETLTNQVQYYAHEQEHLRIEITTLIKENKALSIAIREVVDIKSQFEVTDRQNSENNLVDNLKRQLSLTLQEKETVVQLWQNSLKNIDHLEEELNLFVGKSHGFASKSQVRQMKHGYEKEIQHLEEQLTNSHTKIQTILKTSTQTLDQKNADLEKAVTIHKGTSAQVKHLEVQVKQLESKVRDIMRIRDKLQVTLEAKDNIIKELKSKDRAAKEKVTEAVQVVEVALLEKDAALFRENHAKEELAKISKTLSEVTNQANERLRNEVSSIKQEYDLKLNETQSSVTSLKDELNGKNFQLQKSMYDCKLLENEIEKVKKGNLFIDESHTSKLLILEKNLESTFQKLLLSEKKLLKTEADKESLKLDMEQMSESYQSDIKTREAEQKSLQHERRYLQKRLKMCNENLQSATNEIQKLKSTLHNIERKDTAVQGKLQSYLETQININKKWKEEIREIIRKYETQITDLKNNNKYLKNKLKRAINKMLRNTSDPQN</sequence>
<proteinExistence type="predicted"/>
<dbReference type="PANTHER" id="PTHR35970:SF1">
    <property type="entry name" value="SODIUM CHANNEL AND CLATHRIN LINKER 1"/>
    <property type="match status" value="1"/>
</dbReference>
<feature type="coiled-coil region" evidence="1">
    <location>
        <begin position="125"/>
        <end position="152"/>
    </location>
</feature>
<feature type="coiled-coil region" evidence="1">
    <location>
        <begin position="178"/>
        <end position="226"/>
    </location>
</feature>
<evidence type="ECO:0000313" key="2">
    <source>
        <dbReference type="EMBL" id="KAK5643104.1"/>
    </source>
</evidence>
<dbReference type="GO" id="GO:0045162">
    <property type="term" value="P:clustering of voltage-gated sodium channels"/>
    <property type="evidence" value="ECO:0007669"/>
    <property type="project" value="InterPro"/>
</dbReference>
<dbReference type="Proteomes" id="UP001329430">
    <property type="component" value="Chromosome 5"/>
</dbReference>
<organism evidence="2 3">
    <name type="scientific">Pyrocoelia pectoralis</name>
    <dbReference type="NCBI Taxonomy" id="417401"/>
    <lineage>
        <taxon>Eukaryota</taxon>
        <taxon>Metazoa</taxon>
        <taxon>Ecdysozoa</taxon>
        <taxon>Arthropoda</taxon>
        <taxon>Hexapoda</taxon>
        <taxon>Insecta</taxon>
        <taxon>Pterygota</taxon>
        <taxon>Neoptera</taxon>
        <taxon>Endopterygota</taxon>
        <taxon>Coleoptera</taxon>
        <taxon>Polyphaga</taxon>
        <taxon>Elateriformia</taxon>
        <taxon>Elateroidea</taxon>
        <taxon>Lampyridae</taxon>
        <taxon>Lampyrinae</taxon>
        <taxon>Pyrocoelia</taxon>
    </lineage>
</organism>
<feature type="coiled-coil region" evidence="1">
    <location>
        <begin position="369"/>
        <end position="499"/>
    </location>
</feature>
<protein>
    <recommendedName>
        <fullName evidence="4">Sodium channel and clathrin linker 1</fullName>
    </recommendedName>
</protein>
<dbReference type="AlphaFoldDB" id="A0AAN7VBF5"/>
<evidence type="ECO:0008006" key="4">
    <source>
        <dbReference type="Google" id="ProtNLM"/>
    </source>
</evidence>
<dbReference type="GO" id="GO:0005814">
    <property type="term" value="C:centriole"/>
    <property type="evidence" value="ECO:0007669"/>
    <property type="project" value="TreeGrafter"/>
</dbReference>
<comment type="caution">
    <text evidence="2">The sequence shown here is derived from an EMBL/GenBank/DDBJ whole genome shotgun (WGS) entry which is preliminary data.</text>
</comment>
<dbReference type="Gene3D" id="1.20.5.730">
    <property type="entry name" value="Single helix bin"/>
    <property type="match status" value="1"/>
</dbReference>
<name>A0AAN7VBF5_9COLE</name>
<gene>
    <name evidence="2" type="ORF">RI129_006949</name>
</gene>
<feature type="coiled-coil region" evidence="1">
    <location>
        <begin position="255"/>
        <end position="308"/>
    </location>
</feature>
<keyword evidence="3" id="KW-1185">Reference proteome</keyword>
<evidence type="ECO:0000313" key="3">
    <source>
        <dbReference type="Proteomes" id="UP001329430"/>
    </source>
</evidence>
<accession>A0AAN7VBF5</accession>
<dbReference type="PANTHER" id="PTHR35970">
    <property type="entry name" value="SODIUM CHANNEL AND CLATHRIN LINKER 1"/>
    <property type="match status" value="1"/>
</dbReference>
<dbReference type="EMBL" id="JAVRBK010000005">
    <property type="protein sequence ID" value="KAK5643104.1"/>
    <property type="molecule type" value="Genomic_DNA"/>
</dbReference>